<reference evidence="1 2" key="1">
    <citation type="journal article" date="2021" name="Nat. Commun.">
        <title>Genetic determinants of endophytism in the Arabidopsis root mycobiome.</title>
        <authorList>
            <person name="Mesny F."/>
            <person name="Miyauchi S."/>
            <person name="Thiergart T."/>
            <person name="Pickel B."/>
            <person name="Atanasova L."/>
            <person name="Karlsson M."/>
            <person name="Huettel B."/>
            <person name="Barry K.W."/>
            <person name="Haridas S."/>
            <person name="Chen C."/>
            <person name="Bauer D."/>
            <person name="Andreopoulos W."/>
            <person name="Pangilinan J."/>
            <person name="LaButti K."/>
            <person name="Riley R."/>
            <person name="Lipzen A."/>
            <person name="Clum A."/>
            <person name="Drula E."/>
            <person name="Henrissat B."/>
            <person name="Kohler A."/>
            <person name="Grigoriev I.V."/>
            <person name="Martin F.M."/>
            <person name="Hacquard S."/>
        </authorList>
    </citation>
    <scope>NUCLEOTIDE SEQUENCE [LARGE SCALE GENOMIC DNA]</scope>
    <source>
        <strain evidence="1 2">MPI-SDFR-AT-0080</strain>
    </source>
</reference>
<dbReference type="PANTHER" id="PTHR35332:SF2">
    <property type="entry name" value="REGULATION OF ENOLASE PROTEIN 1"/>
    <property type="match status" value="1"/>
</dbReference>
<dbReference type="EMBL" id="JAGTJR010000010">
    <property type="protein sequence ID" value="KAH7053282.1"/>
    <property type="molecule type" value="Genomic_DNA"/>
</dbReference>
<keyword evidence="2" id="KW-1185">Reference proteome</keyword>
<dbReference type="Gene3D" id="2.60.120.200">
    <property type="match status" value="1"/>
</dbReference>
<evidence type="ECO:0000313" key="2">
    <source>
        <dbReference type="Proteomes" id="UP000774617"/>
    </source>
</evidence>
<organism evidence="1 2">
    <name type="scientific">Macrophomina phaseolina</name>
    <dbReference type="NCBI Taxonomy" id="35725"/>
    <lineage>
        <taxon>Eukaryota</taxon>
        <taxon>Fungi</taxon>
        <taxon>Dikarya</taxon>
        <taxon>Ascomycota</taxon>
        <taxon>Pezizomycotina</taxon>
        <taxon>Dothideomycetes</taxon>
        <taxon>Dothideomycetes incertae sedis</taxon>
        <taxon>Botryosphaeriales</taxon>
        <taxon>Botryosphaeriaceae</taxon>
        <taxon>Macrophomina</taxon>
    </lineage>
</organism>
<name>A0ABQ8GEP8_9PEZI</name>
<proteinExistence type="predicted"/>
<protein>
    <submittedName>
        <fullName evidence="1">Uncharacterized protein</fullName>
    </submittedName>
</protein>
<comment type="caution">
    <text evidence="1">The sequence shown here is derived from an EMBL/GenBank/DDBJ whole genome shotgun (WGS) entry which is preliminary data.</text>
</comment>
<evidence type="ECO:0000313" key="1">
    <source>
        <dbReference type="EMBL" id="KAH7053282.1"/>
    </source>
</evidence>
<sequence length="213" mass="22850">MATAAAAAFTITAPPSTDIWRKPPTHAALSAPFAHLSRGPLRSLRRARLTATLPRPLARLIRYDQAGLFLAIAPPGADLHCEAQARAARWVKAGVEVVDHEAWVSTVGCETWSDASLVPWGAVGASEDGALKLTVEMEREEGGKALCVYLCVPATDGEGETRVPLREVTWWFADEEGAWEVSVAAYAARPGSKDGDGEEGLDAEFEGLEVEWV</sequence>
<dbReference type="InterPro" id="IPR009784">
    <property type="entry name" value="DUF1349"/>
</dbReference>
<dbReference type="Proteomes" id="UP000774617">
    <property type="component" value="Unassembled WGS sequence"/>
</dbReference>
<dbReference type="Pfam" id="PF07081">
    <property type="entry name" value="DUF1349"/>
    <property type="match status" value="1"/>
</dbReference>
<dbReference type="PANTHER" id="PTHR35332">
    <property type="entry name" value="REGULATION OF ENOLASE PROTEIN 1"/>
    <property type="match status" value="1"/>
</dbReference>
<accession>A0ABQ8GEP8</accession>
<gene>
    <name evidence="1" type="ORF">B0J12DRAFT_571389</name>
</gene>